<proteinExistence type="predicted"/>
<evidence type="ECO:0000313" key="4">
    <source>
        <dbReference type="EMBL" id="ABJ85989.1"/>
    </source>
</evidence>
<dbReference type="EMBL" id="CP000473">
    <property type="protein sequence ID" value="ABJ85989.1"/>
    <property type="molecule type" value="Genomic_DNA"/>
</dbReference>
<feature type="domain" description="Beta-lactamase-related" evidence="3">
    <location>
        <begin position="33"/>
        <end position="271"/>
    </location>
</feature>
<dbReference type="Gene3D" id="3.40.710.10">
    <property type="entry name" value="DD-peptidase/beta-lactamase superfamily"/>
    <property type="match status" value="1"/>
</dbReference>
<organism evidence="4">
    <name type="scientific">Solibacter usitatus (strain Ellin6076)</name>
    <dbReference type="NCBI Taxonomy" id="234267"/>
    <lineage>
        <taxon>Bacteria</taxon>
        <taxon>Pseudomonadati</taxon>
        <taxon>Acidobacteriota</taxon>
        <taxon>Terriglobia</taxon>
        <taxon>Bryobacterales</taxon>
        <taxon>Solibacteraceae</taxon>
        <taxon>Candidatus Solibacter</taxon>
    </lineage>
</organism>
<evidence type="ECO:0000259" key="3">
    <source>
        <dbReference type="Pfam" id="PF00144"/>
    </source>
</evidence>
<dbReference type="PANTHER" id="PTHR46825">
    <property type="entry name" value="D-ALANYL-D-ALANINE-CARBOXYPEPTIDASE/ENDOPEPTIDASE AMPH"/>
    <property type="match status" value="1"/>
</dbReference>
<dbReference type="SUPFAM" id="SSF56601">
    <property type="entry name" value="beta-lactamase/transpeptidase-like"/>
    <property type="match status" value="1"/>
</dbReference>
<dbReference type="KEGG" id="sus:Acid_5034"/>
<dbReference type="GO" id="GO:0016020">
    <property type="term" value="C:membrane"/>
    <property type="evidence" value="ECO:0007669"/>
    <property type="project" value="UniProtKB-SubCell"/>
</dbReference>
<name>Q01WH6_SOLUE</name>
<comment type="subcellular location">
    <subcellularLocation>
        <location evidence="1">Membrane</location>
    </subcellularLocation>
</comment>
<dbReference type="InterPro" id="IPR001466">
    <property type="entry name" value="Beta-lactam-related"/>
</dbReference>
<protein>
    <submittedName>
        <fullName evidence="4">Beta-lactamase</fullName>
    </submittedName>
</protein>
<dbReference type="Pfam" id="PF00144">
    <property type="entry name" value="Beta-lactamase"/>
    <property type="match status" value="1"/>
</dbReference>
<gene>
    <name evidence="4" type="ordered locus">Acid_5034</name>
</gene>
<dbReference type="STRING" id="234267.Acid_5034"/>
<dbReference type="InterPro" id="IPR050491">
    <property type="entry name" value="AmpC-like"/>
</dbReference>
<sequence precursor="true">MRFLAFPLLAVAAFGQDSKLDDYVTRLAGFGFSGVALVAKGDKILHEKGYGLADRKSGTPMTPDTIISIGSITKQFTAAAILKLEMQGKLKTTDPVVNFFPNAPVDKKAITLHQLLTHTAGLRSDYAATDYQPYARDAYMQRIFDAPLLSPPGEHFRYANAGYSMLAAIVEIASGQPYERYLHTNLFEPSGMTMTGYKLPKFPEAKIPRGYLGENDWGTIFERSWAPDGPWWELRGNGGIHSTAMDMYRWHQALESGKILSKEARTKFETGYVNEGPMKPIQVRVRLVHRAGPLRQTRGA</sequence>
<dbReference type="InParanoid" id="Q01WH6"/>
<dbReference type="eggNOG" id="COG1680">
    <property type="taxonomic scope" value="Bacteria"/>
</dbReference>
<dbReference type="AlphaFoldDB" id="Q01WH6"/>
<dbReference type="OrthoDB" id="9797709at2"/>
<keyword evidence="2" id="KW-0472">Membrane</keyword>
<evidence type="ECO:0000256" key="1">
    <source>
        <dbReference type="ARBA" id="ARBA00004370"/>
    </source>
</evidence>
<dbReference type="HOGENOM" id="CLU_020027_0_3_0"/>
<evidence type="ECO:0000256" key="2">
    <source>
        <dbReference type="ARBA" id="ARBA00023136"/>
    </source>
</evidence>
<dbReference type="InterPro" id="IPR012338">
    <property type="entry name" value="Beta-lactam/transpept-like"/>
</dbReference>
<dbReference type="PANTHER" id="PTHR46825:SF11">
    <property type="entry name" value="PENICILLIN-BINDING PROTEIN 4"/>
    <property type="match status" value="1"/>
</dbReference>
<reference evidence="4" key="1">
    <citation type="submission" date="2006-10" db="EMBL/GenBank/DDBJ databases">
        <title>Complete sequence of Solibacter usitatus Ellin6076.</title>
        <authorList>
            <consortium name="US DOE Joint Genome Institute"/>
            <person name="Copeland A."/>
            <person name="Lucas S."/>
            <person name="Lapidus A."/>
            <person name="Barry K."/>
            <person name="Detter J.C."/>
            <person name="Glavina del Rio T."/>
            <person name="Hammon N."/>
            <person name="Israni S."/>
            <person name="Dalin E."/>
            <person name="Tice H."/>
            <person name="Pitluck S."/>
            <person name="Thompson L.S."/>
            <person name="Brettin T."/>
            <person name="Bruce D."/>
            <person name="Han C."/>
            <person name="Tapia R."/>
            <person name="Gilna P."/>
            <person name="Schmutz J."/>
            <person name="Larimer F."/>
            <person name="Land M."/>
            <person name="Hauser L."/>
            <person name="Kyrpides N."/>
            <person name="Mikhailova N."/>
            <person name="Janssen P.H."/>
            <person name="Kuske C.R."/>
            <person name="Richardson P."/>
        </authorList>
    </citation>
    <scope>NUCLEOTIDE SEQUENCE</scope>
    <source>
        <strain evidence="4">Ellin6076</strain>
    </source>
</reference>
<accession>Q01WH6</accession>